<keyword evidence="2" id="KW-1185">Reference proteome</keyword>
<gene>
    <name evidence="1" type="ORF">L2E82_18371</name>
</gene>
<dbReference type="Proteomes" id="UP001055811">
    <property type="component" value="Linkage Group LG03"/>
</dbReference>
<reference evidence="2" key="1">
    <citation type="journal article" date="2022" name="Mol. Ecol. Resour.">
        <title>The genomes of chicory, endive, great burdock and yacon provide insights into Asteraceae palaeo-polyploidization history and plant inulin production.</title>
        <authorList>
            <person name="Fan W."/>
            <person name="Wang S."/>
            <person name="Wang H."/>
            <person name="Wang A."/>
            <person name="Jiang F."/>
            <person name="Liu H."/>
            <person name="Zhao H."/>
            <person name="Xu D."/>
            <person name="Zhang Y."/>
        </authorList>
    </citation>
    <scope>NUCLEOTIDE SEQUENCE [LARGE SCALE GENOMIC DNA]</scope>
    <source>
        <strain evidence="2">cv. Punajuju</strain>
    </source>
</reference>
<organism evidence="1 2">
    <name type="scientific">Cichorium intybus</name>
    <name type="common">Chicory</name>
    <dbReference type="NCBI Taxonomy" id="13427"/>
    <lineage>
        <taxon>Eukaryota</taxon>
        <taxon>Viridiplantae</taxon>
        <taxon>Streptophyta</taxon>
        <taxon>Embryophyta</taxon>
        <taxon>Tracheophyta</taxon>
        <taxon>Spermatophyta</taxon>
        <taxon>Magnoliopsida</taxon>
        <taxon>eudicotyledons</taxon>
        <taxon>Gunneridae</taxon>
        <taxon>Pentapetalae</taxon>
        <taxon>asterids</taxon>
        <taxon>campanulids</taxon>
        <taxon>Asterales</taxon>
        <taxon>Asteraceae</taxon>
        <taxon>Cichorioideae</taxon>
        <taxon>Cichorieae</taxon>
        <taxon>Cichoriinae</taxon>
        <taxon>Cichorium</taxon>
    </lineage>
</organism>
<reference evidence="1 2" key="2">
    <citation type="journal article" date="2022" name="Mol. Ecol. Resour.">
        <title>The genomes of chicory, endive, great burdock and yacon provide insights into Asteraceae paleo-polyploidization history and plant inulin production.</title>
        <authorList>
            <person name="Fan W."/>
            <person name="Wang S."/>
            <person name="Wang H."/>
            <person name="Wang A."/>
            <person name="Jiang F."/>
            <person name="Liu H."/>
            <person name="Zhao H."/>
            <person name="Xu D."/>
            <person name="Zhang Y."/>
        </authorList>
    </citation>
    <scope>NUCLEOTIDE SEQUENCE [LARGE SCALE GENOMIC DNA]</scope>
    <source>
        <strain evidence="2">cv. Punajuju</strain>
        <tissue evidence="1">Leaves</tissue>
    </source>
</reference>
<comment type="caution">
    <text evidence="1">The sequence shown here is derived from an EMBL/GenBank/DDBJ whole genome shotgun (WGS) entry which is preliminary data.</text>
</comment>
<evidence type="ECO:0000313" key="2">
    <source>
        <dbReference type="Proteomes" id="UP001055811"/>
    </source>
</evidence>
<accession>A0ACB9F9Y0</accession>
<protein>
    <submittedName>
        <fullName evidence="1">Uncharacterized protein</fullName>
    </submittedName>
</protein>
<name>A0ACB9F9Y0_CICIN</name>
<sequence length="78" mass="8561">MEALRNACAVTGVDDSVDALSKPSIADRDYVSSCVRLYRTTMMITETILKLSVPFNGDSRSTTVKFGLVFIFRFSSSA</sequence>
<dbReference type="EMBL" id="CM042011">
    <property type="protein sequence ID" value="KAI3767942.1"/>
    <property type="molecule type" value="Genomic_DNA"/>
</dbReference>
<evidence type="ECO:0000313" key="1">
    <source>
        <dbReference type="EMBL" id="KAI3767942.1"/>
    </source>
</evidence>
<proteinExistence type="predicted"/>